<evidence type="ECO:0000313" key="1">
    <source>
        <dbReference type="EMBL" id="AWT24869.1"/>
    </source>
</evidence>
<accession>A0A2Z3YMN6</accession>
<dbReference type="AlphaFoldDB" id="A0A2Z3YMN6"/>
<name>A0A2Z3YMN6_9CORY</name>
<reference evidence="2" key="1">
    <citation type="submission" date="2017-11" db="EMBL/GenBank/DDBJ databases">
        <title>Otitis media/interna in a cat caused by the recently described species Corynebacterium provencense.</title>
        <authorList>
            <person name="Kittl S."/>
            <person name="Brodard I."/>
            <person name="Rychener L."/>
            <person name="Jores J."/>
            <person name="Roosje P."/>
            <person name="Gobeli Brawand S."/>
        </authorList>
    </citation>
    <scope>NUCLEOTIDE SEQUENCE [LARGE SCALE GENOMIC DNA]</scope>
    <source>
        <strain evidence="2">17KM38</strain>
    </source>
</reference>
<organism evidence="1 2">
    <name type="scientific">Corynebacterium provencense</name>
    <dbReference type="NCBI Taxonomy" id="1737425"/>
    <lineage>
        <taxon>Bacteria</taxon>
        <taxon>Bacillati</taxon>
        <taxon>Actinomycetota</taxon>
        <taxon>Actinomycetes</taxon>
        <taxon>Mycobacteriales</taxon>
        <taxon>Corynebacteriaceae</taxon>
        <taxon>Corynebacterium</taxon>
    </lineage>
</organism>
<sequence>MSGITDIIIEILGNIGEVATTLLGTIFGSL</sequence>
<protein>
    <submittedName>
        <fullName evidence="1">Uncharacterized protein</fullName>
    </submittedName>
</protein>
<evidence type="ECO:0000313" key="2">
    <source>
        <dbReference type="Proteomes" id="UP000247696"/>
    </source>
</evidence>
<gene>
    <name evidence="1" type="ORF">Csp1_00310</name>
</gene>
<proteinExistence type="predicted"/>
<keyword evidence="2" id="KW-1185">Reference proteome</keyword>
<dbReference type="EMBL" id="CP024988">
    <property type="protein sequence ID" value="AWT24869.1"/>
    <property type="molecule type" value="Genomic_DNA"/>
</dbReference>
<dbReference type="KEGG" id="cpre:Csp1_00310"/>
<dbReference type="Proteomes" id="UP000247696">
    <property type="component" value="Chromosome"/>
</dbReference>